<proteinExistence type="predicted"/>
<dbReference type="SUPFAM" id="SSF55781">
    <property type="entry name" value="GAF domain-like"/>
    <property type="match status" value="1"/>
</dbReference>
<dbReference type="Gene3D" id="3.30.565.10">
    <property type="entry name" value="Histidine kinase-like ATPase, C-terminal domain"/>
    <property type="match status" value="1"/>
</dbReference>
<sequence>MFYFLFRLFIRIIPAIRCILNLTTEEKKNIDIDDLDVNDIFVPDKLILKWQKIVNLLAEFIHIPAALIMKLSPPYIEVFRSSETIDNPYKVGEKEHFDDSGLYCEHVIKTRNKLLVSNALKEENWNKNPDIKLGMISYLGLPLFWPDGVPFGTICVLDLKENSYSKSQKELLFEFKEVVEIHLNLLYENCKSEKLIYEYQKSQEKLKISEENLHKAYERAIFYRDLFTHDIGNIFSNLKLSQELISIHQRKEEGNEEINDILSIIQNSIERGTKLIHNVQKLSQLENAEVRIQSVDLCKVLNNSISFLRESFPKKEIDIQIQSSRHKKTMVMSNELLLDVFENILINAVKHNENIIVKIFIRVSKNRENDIPVIKIEFIDNGIGISAARKSLVFTKHHKKDSMAKGMGIGLSLVKKIVDSFKGRIWVEDIVIGDHSKGSNFILMIPEKV</sequence>
<dbReference type="EMBL" id="LAZR01005875">
    <property type="protein sequence ID" value="KKM96478.1"/>
    <property type="molecule type" value="Genomic_DNA"/>
</dbReference>
<dbReference type="PROSITE" id="PS50109">
    <property type="entry name" value="HIS_KIN"/>
    <property type="match status" value="1"/>
</dbReference>
<dbReference type="InterPro" id="IPR003018">
    <property type="entry name" value="GAF"/>
</dbReference>
<gene>
    <name evidence="3" type="ORF">LCGC14_1177650</name>
</gene>
<comment type="caution">
    <text evidence="3">The sequence shown here is derived from an EMBL/GenBank/DDBJ whole genome shotgun (WGS) entry which is preliminary data.</text>
</comment>
<dbReference type="PANTHER" id="PTHR43547">
    <property type="entry name" value="TWO-COMPONENT HISTIDINE KINASE"/>
    <property type="match status" value="1"/>
</dbReference>
<organism evidence="3">
    <name type="scientific">marine sediment metagenome</name>
    <dbReference type="NCBI Taxonomy" id="412755"/>
    <lineage>
        <taxon>unclassified sequences</taxon>
        <taxon>metagenomes</taxon>
        <taxon>ecological metagenomes</taxon>
    </lineage>
</organism>
<name>A0A0F9LSY3_9ZZZZ</name>
<dbReference type="Pfam" id="PF02518">
    <property type="entry name" value="HATPase_c"/>
    <property type="match status" value="1"/>
</dbReference>
<dbReference type="InterPro" id="IPR036890">
    <property type="entry name" value="HATPase_C_sf"/>
</dbReference>
<dbReference type="Gene3D" id="3.30.450.40">
    <property type="match status" value="1"/>
</dbReference>
<dbReference type="InterPro" id="IPR029016">
    <property type="entry name" value="GAF-like_dom_sf"/>
</dbReference>
<dbReference type="InterPro" id="IPR003594">
    <property type="entry name" value="HATPase_dom"/>
</dbReference>
<dbReference type="PANTHER" id="PTHR43547:SF2">
    <property type="entry name" value="HYBRID SIGNAL TRANSDUCTION HISTIDINE KINASE C"/>
    <property type="match status" value="1"/>
</dbReference>
<dbReference type="InterPro" id="IPR004358">
    <property type="entry name" value="Sig_transdc_His_kin-like_C"/>
</dbReference>
<dbReference type="GO" id="GO:0000155">
    <property type="term" value="F:phosphorelay sensor kinase activity"/>
    <property type="evidence" value="ECO:0007669"/>
    <property type="project" value="TreeGrafter"/>
</dbReference>
<accession>A0A0F9LSY3</accession>
<protein>
    <recommendedName>
        <fullName evidence="2">Histidine kinase domain-containing protein</fullName>
    </recommendedName>
</protein>
<reference evidence="3" key="1">
    <citation type="journal article" date="2015" name="Nature">
        <title>Complex archaea that bridge the gap between prokaryotes and eukaryotes.</title>
        <authorList>
            <person name="Spang A."/>
            <person name="Saw J.H."/>
            <person name="Jorgensen S.L."/>
            <person name="Zaremba-Niedzwiedzka K."/>
            <person name="Martijn J."/>
            <person name="Lind A.E."/>
            <person name="van Eijk R."/>
            <person name="Schleper C."/>
            <person name="Guy L."/>
            <person name="Ettema T.J."/>
        </authorList>
    </citation>
    <scope>NUCLEOTIDE SEQUENCE</scope>
</reference>
<feature type="domain" description="Histidine kinase" evidence="2">
    <location>
        <begin position="226"/>
        <end position="449"/>
    </location>
</feature>
<dbReference type="SUPFAM" id="SSF55874">
    <property type="entry name" value="ATPase domain of HSP90 chaperone/DNA topoisomerase II/histidine kinase"/>
    <property type="match status" value="1"/>
</dbReference>
<keyword evidence="1" id="KW-0597">Phosphoprotein</keyword>
<evidence type="ECO:0000256" key="1">
    <source>
        <dbReference type="ARBA" id="ARBA00022553"/>
    </source>
</evidence>
<dbReference type="PRINTS" id="PR00344">
    <property type="entry name" value="BCTRLSENSOR"/>
</dbReference>
<evidence type="ECO:0000259" key="2">
    <source>
        <dbReference type="PROSITE" id="PS50109"/>
    </source>
</evidence>
<evidence type="ECO:0000313" key="3">
    <source>
        <dbReference type="EMBL" id="KKM96478.1"/>
    </source>
</evidence>
<dbReference type="SMART" id="SM00065">
    <property type="entry name" value="GAF"/>
    <property type="match status" value="1"/>
</dbReference>
<dbReference type="InterPro" id="IPR005467">
    <property type="entry name" value="His_kinase_dom"/>
</dbReference>
<dbReference type="SMART" id="SM00387">
    <property type="entry name" value="HATPase_c"/>
    <property type="match status" value="1"/>
</dbReference>
<dbReference type="AlphaFoldDB" id="A0A0F9LSY3"/>